<keyword evidence="5" id="KW-0812">Transmembrane</keyword>
<evidence type="ECO:0000256" key="4">
    <source>
        <dbReference type="SAM" id="MobiDB-lite"/>
    </source>
</evidence>
<dbReference type="EMBL" id="JBHRVV010000001">
    <property type="protein sequence ID" value="MFC3458286.1"/>
    <property type="molecule type" value="Genomic_DNA"/>
</dbReference>
<comment type="caution">
    <text evidence="7">The sequence shown here is derived from an EMBL/GenBank/DDBJ whole genome shotgun (WGS) entry which is preliminary data.</text>
</comment>
<protein>
    <submittedName>
        <fullName evidence="7">CHASE3 domain-containing protein</fullName>
    </submittedName>
</protein>
<dbReference type="InterPro" id="IPR007891">
    <property type="entry name" value="CHASE3"/>
</dbReference>
<dbReference type="SMART" id="SM00387">
    <property type="entry name" value="HATPase_c"/>
    <property type="match status" value="1"/>
</dbReference>
<dbReference type="SUPFAM" id="SSF55874">
    <property type="entry name" value="ATPase domain of HSP90 chaperone/DNA topoisomerase II/histidine kinase"/>
    <property type="match status" value="1"/>
</dbReference>
<dbReference type="CDD" id="cd16917">
    <property type="entry name" value="HATPase_UhpB-NarQ-NarX-like"/>
    <property type="match status" value="1"/>
</dbReference>
<dbReference type="InterPro" id="IPR036890">
    <property type="entry name" value="HATPase_C_sf"/>
</dbReference>
<evidence type="ECO:0000256" key="1">
    <source>
        <dbReference type="ARBA" id="ARBA00022679"/>
    </source>
</evidence>
<keyword evidence="1" id="KW-0808">Transferase</keyword>
<feature type="region of interest" description="Disordered" evidence="4">
    <location>
        <begin position="482"/>
        <end position="505"/>
    </location>
</feature>
<accession>A0ABV7PIK9</accession>
<sequence>MYFTLDPAPQRARALPLYKTLLCFVCVLILVVNGYFLLRNLDGLKAANSLQERTSQVTDELQHLNLLVTDAESNLRGYFLSGSDLYLGSVQMAPTRIDSQLRKLGTLLADNPSQQKNLSQLRELVERQLGMMQQALTIYRQGGLNDILAITGAPSDGDSDEIRLQVVIMLSEQNELLKARSAGFYGQYQHAVILGLGINAAAIFVLLLFYRLIRSSFAARIDAEHALQQTNEQLELIVARRTEQLSVLSRHLIHVSEEEKAKLARELHDEMGANLTAIGMDLNSVAEQLQGSRPDLAAMLVRARGTLVDTVQLKRRIVEDLRPSLLDNLGLAAALQSYCEDYARVTGLDCDVLVEGDIDAAGPMHAIALFRIVQESLNNIAKYARARNVIVHLGREDGELSLEVTDDGIGIAPDALMRSKSHGLLGMRERALLLGGKLDVSRGVNGVGTCVRASIPLDGGGDGPAAHLAPDMPAVPVYPVDAPKAKSPVPSPVLPAMGNDDLGEGLGLEVASAGERGGRA</sequence>
<keyword evidence="2" id="KW-0418">Kinase</keyword>
<keyword evidence="5" id="KW-0472">Membrane</keyword>
<keyword evidence="3" id="KW-0902">Two-component regulatory system</keyword>
<organism evidence="7 8">
    <name type="scientific">Massilia haematophila</name>
    <dbReference type="NCBI Taxonomy" id="457923"/>
    <lineage>
        <taxon>Bacteria</taxon>
        <taxon>Pseudomonadati</taxon>
        <taxon>Pseudomonadota</taxon>
        <taxon>Betaproteobacteria</taxon>
        <taxon>Burkholderiales</taxon>
        <taxon>Oxalobacteraceae</taxon>
        <taxon>Telluria group</taxon>
        <taxon>Massilia</taxon>
    </lineage>
</organism>
<feature type="domain" description="Histidine kinase" evidence="6">
    <location>
        <begin position="369"/>
        <end position="459"/>
    </location>
</feature>
<feature type="transmembrane region" description="Helical" evidence="5">
    <location>
        <begin position="21"/>
        <end position="38"/>
    </location>
</feature>
<feature type="transmembrane region" description="Helical" evidence="5">
    <location>
        <begin position="188"/>
        <end position="210"/>
    </location>
</feature>
<dbReference type="Pfam" id="PF05227">
    <property type="entry name" value="CHASE3"/>
    <property type="match status" value="1"/>
</dbReference>
<dbReference type="Gene3D" id="3.30.565.10">
    <property type="entry name" value="Histidine kinase-like ATPase, C-terminal domain"/>
    <property type="match status" value="1"/>
</dbReference>
<dbReference type="InterPro" id="IPR003594">
    <property type="entry name" value="HATPase_dom"/>
</dbReference>
<dbReference type="InterPro" id="IPR005467">
    <property type="entry name" value="His_kinase_dom"/>
</dbReference>
<evidence type="ECO:0000256" key="3">
    <source>
        <dbReference type="ARBA" id="ARBA00023012"/>
    </source>
</evidence>
<dbReference type="Pfam" id="PF02518">
    <property type="entry name" value="HATPase_c"/>
    <property type="match status" value="1"/>
</dbReference>
<keyword evidence="8" id="KW-1185">Reference proteome</keyword>
<dbReference type="InterPro" id="IPR011712">
    <property type="entry name" value="Sig_transdc_His_kin_sub3_dim/P"/>
</dbReference>
<name>A0ABV7PIK9_9BURK</name>
<dbReference type="Gene3D" id="1.20.5.1930">
    <property type="match status" value="1"/>
</dbReference>
<dbReference type="Proteomes" id="UP001595665">
    <property type="component" value="Unassembled WGS sequence"/>
</dbReference>
<proteinExistence type="predicted"/>
<evidence type="ECO:0000256" key="2">
    <source>
        <dbReference type="ARBA" id="ARBA00022777"/>
    </source>
</evidence>
<keyword evidence="5" id="KW-1133">Transmembrane helix</keyword>
<dbReference type="RefSeq" id="WP_379734754.1">
    <property type="nucleotide sequence ID" value="NZ_JBHRVV010000001.1"/>
</dbReference>
<dbReference type="InterPro" id="IPR050482">
    <property type="entry name" value="Sensor_HK_TwoCompSys"/>
</dbReference>
<dbReference type="PROSITE" id="PS50109">
    <property type="entry name" value="HIS_KIN"/>
    <property type="match status" value="1"/>
</dbReference>
<reference evidence="8" key="1">
    <citation type="journal article" date="2019" name="Int. J. Syst. Evol. Microbiol.">
        <title>The Global Catalogue of Microorganisms (GCM) 10K type strain sequencing project: providing services to taxonomists for standard genome sequencing and annotation.</title>
        <authorList>
            <consortium name="The Broad Institute Genomics Platform"/>
            <consortium name="The Broad Institute Genome Sequencing Center for Infectious Disease"/>
            <person name="Wu L."/>
            <person name="Ma J."/>
        </authorList>
    </citation>
    <scope>NUCLEOTIDE SEQUENCE [LARGE SCALE GENOMIC DNA]</scope>
    <source>
        <strain evidence="8">CCM 7480</strain>
    </source>
</reference>
<evidence type="ECO:0000259" key="6">
    <source>
        <dbReference type="PROSITE" id="PS50109"/>
    </source>
</evidence>
<dbReference type="Pfam" id="PF07730">
    <property type="entry name" value="HisKA_3"/>
    <property type="match status" value="1"/>
</dbReference>
<dbReference type="PANTHER" id="PTHR24421:SF59">
    <property type="entry name" value="OXYGEN SENSOR HISTIDINE KINASE NREB"/>
    <property type="match status" value="1"/>
</dbReference>
<evidence type="ECO:0000313" key="8">
    <source>
        <dbReference type="Proteomes" id="UP001595665"/>
    </source>
</evidence>
<dbReference type="CDD" id="cd19410">
    <property type="entry name" value="HK9-like_sensor"/>
    <property type="match status" value="1"/>
</dbReference>
<gene>
    <name evidence="7" type="ORF">ACFOPH_08505</name>
</gene>
<evidence type="ECO:0000256" key="5">
    <source>
        <dbReference type="SAM" id="Phobius"/>
    </source>
</evidence>
<dbReference type="PANTHER" id="PTHR24421">
    <property type="entry name" value="NITRATE/NITRITE SENSOR PROTEIN NARX-RELATED"/>
    <property type="match status" value="1"/>
</dbReference>
<evidence type="ECO:0000313" key="7">
    <source>
        <dbReference type="EMBL" id="MFC3458286.1"/>
    </source>
</evidence>